<reference evidence="4" key="2">
    <citation type="submission" date="2015-02" db="UniProtKB">
        <authorList>
            <consortium name="EnsemblMetazoa"/>
        </authorList>
    </citation>
    <scope>IDENTIFICATION</scope>
</reference>
<dbReference type="STRING" id="126957.T1JAW2"/>
<organism evidence="4 5">
    <name type="scientific">Strigamia maritima</name>
    <name type="common">European centipede</name>
    <name type="synonym">Geophilus maritimus</name>
    <dbReference type="NCBI Taxonomy" id="126957"/>
    <lineage>
        <taxon>Eukaryota</taxon>
        <taxon>Metazoa</taxon>
        <taxon>Ecdysozoa</taxon>
        <taxon>Arthropoda</taxon>
        <taxon>Myriapoda</taxon>
        <taxon>Chilopoda</taxon>
        <taxon>Pleurostigmophora</taxon>
        <taxon>Geophilomorpha</taxon>
        <taxon>Linotaeniidae</taxon>
        <taxon>Strigamia</taxon>
    </lineage>
</organism>
<protein>
    <recommendedName>
        <fullName evidence="1">E3 ubiquitin-protein ligase PPP1R11</fullName>
    </recommendedName>
    <alternativeName>
        <fullName evidence="2">Protein phosphatase 1 regulatory subunit 11</fullName>
    </alternativeName>
</protein>
<feature type="compositionally biased region" description="Low complexity" evidence="3">
    <location>
        <begin position="1"/>
        <end position="30"/>
    </location>
</feature>
<dbReference type="EnsemblMetazoa" id="SMAR010886-RA">
    <property type="protein sequence ID" value="SMAR010886-PA"/>
    <property type="gene ID" value="SMAR010886"/>
</dbReference>
<dbReference type="EMBL" id="JH432006">
    <property type="status" value="NOT_ANNOTATED_CDS"/>
    <property type="molecule type" value="Genomic_DNA"/>
</dbReference>
<feature type="compositionally biased region" description="Basic and acidic residues" evidence="3">
    <location>
        <begin position="107"/>
        <end position="120"/>
    </location>
</feature>
<proteinExistence type="predicted"/>
<accession>T1JAW2</accession>
<dbReference type="OMA" id="EPRVRWS"/>
<dbReference type="Proteomes" id="UP000014500">
    <property type="component" value="Unassembled WGS sequence"/>
</dbReference>
<evidence type="ECO:0000256" key="2">
    <source>
        <dbReference type="ARBA" id="ARBA00031039"/>
    </source>
</evidence>
<sequence length="129" mass="14324">MLSVYSPSSTAVMSATSPSSATPSTSQVVTDLPKAPEESSVRLKLRKPKSKKVVWSSNTIDNENMNKKKSKCCCVFEKRRQFGESSSESEEECEHCRGHVELKKKKPEEKLEIKPDDGESKPGSSRLAF</sequence>
<dbReference type="GO" id="GO:0008157">
    <property type="term" value="F:protein phosphatase 1 binding"/>
    <property type="evidence" value="ECO:0007669"/>
    <property type="project" value="TreeGrafter"/>
</dbReference>
<dbReference type="eggNOG" id="KOG4102">
    <property type="taxonomic scope" value="Eukaryota"/>
</dbReference>
<evidence type="ECO:0000313" key="5">
    <source>
        <dbReference type="Proteomes" id="UP000014500"/>
    </source>
</evidence>
<feature type="region of interest" description="Disordered" evidence="3">
    <location>
        <begin position="107"/>
        <end position="129"/>
    </location>
</feature>
<dbReference type="HOGENOM" id="CLU_098333_6_0_1"/>
<dbReference type="GO" id="GO:0004865">
    <property type="term" value="F:protein serine/threonine phosphatase inhibitor activity"/>
    <property type="evidence" value="ECO:0007669"/>
    <property type="project" value="InterPro"/>
</dbReference>
<reference evidence="5" key="1">
    <citation type="submission" date="2011-05" db="EMBL/GenBank/DDBJ databases">
        <authorList>
            <person name="Richards S.R."/>
            <person name="Qu J."/>
            <person name="Jiang H."/>
            <person name="Jhangiani S.N."/>
            <person name="Agravi P."/>
            <person name="Goodspeed R."/>
            <person name="Gross S."/>
            <person name="Mandapat C."/>
            <person name="Jackson L."/>
            <person name="Mathew T."/>
            <person name="Pu L."/>
            <person name="Thornton R."/>
            <person name="Saada N."/>
            <person name="Wilczek-Boney K.B."/>
            <person name="Lee S."/>
            <person name="Kovar C."/>
            <person name="Wu Y."/>
            <person name="Scherer S.E."/>
            <person name="Worley K.C."/>
            <person name="Muzny D.M."/>
            <person name="Gibbs R."/>
        </authorList>
    </citation>
    <scope>NUCLEOTIDE SEQUENCE</scope>
    <source>
        <strain evidence="5">Brora</strain>
    </source>
</reference>
<feature type="region of interest" description="Disordered" evidence="3">
    <location>
        <begin position="1"/>
        <end position="45"/>
    </location>
</feature>
<dbReference type="Pfam" id="PF07491">
    <property type="entry name" value="PPI_Ypi1"/>
    <property type="match status" value="1"/>
</dbReference>
<dbReference type="PANTHER" id="PTHR20835">
    <property type="entry name" value="E3 UBIQUITIN-PROTEIN LIGASE PPP1R11-RELATED"/>
    <property type="match status" value="1"/>
</dbReference>
<evidence type="ECO:0000256" key="3">
    <source>
        <dbReference type="SAM" id="MobiDB-lite"/>
    </source>
</evidence>
<name>T1JAW2_STRMM</name>
<dbReference type="PANTHER" id="PTHR20835:SF0">
    <property type="entry name" value="E3 UBIQUITIN-PROTEIN LIGASE PPP1R11"/>
    <property type="match status" value="1"/>
</dbReference>
<dbReference type="AlphaFoldDB" id="T1JAW2"/>
<evidence type="ECO:0000256" key="1">
    <source>
        <dbReference type="ARBA" id="ARBA00021994"/>
    </source>
</evidence>
<dbReference type="GO" id="GO:0005634">
    <property type="term" value="C:nucleus"/>
    <property type="evidence" value="ECO:0007669"/>
    <property type="project" value="TreeGrafter"/>
</dbReference>
<dbReference type="PhylomeDB" id="T1JAW2"/>
<evidence type="ECO:0000313" key="4">
    <source>
        <dbReference type="EnsemblMetazoa" id="SMAR010886-PA"/>
    </source>
</evidence>
<dbReference type="InterPro" id="IPR011107">
    <property type="entry name" value="PPI_Ypi1"/>
</dbReference>
<keyword evidence="5" id="KW-1185">Reference proteome</keyword>